<accession>A0A1M5X9R5</accession>
<dbReference type="RefSeq" id="WP_143160582.1">
    <property type="nucleotide sequence ID" value="NZ_FQXM01000025.1"/>
</dbReference>
<dbReference type="Gene3D" id="2.40.30.170">
    <property type="match status" value="1"/>
</dbReference>
<keyword evidence="3" id="KW-0812">Transmembrane</keyword>
<sequence length="292" mass="32448">NNLIVQAQDNYDTLKKTYDEYQSSLKVEAEENAESSATTTSTSATSEAPTEKQLETALKAIDSAKSDLANYKNGFILSIKTSLAESKTALNSVNNNINTLDNTNSLSEDKTKIGYMVQINDQINSCEDSLKQLKDNLDSTNQKIESCTIKAECTGTINTLSEVNKGDILQAATQVATILPNESNHKVMLYISNKDIANIKLNQEIKYNFLALPYKEYGYVTGKIVKISADTTMDNESGNSYYIAEGLVDKNILENHKNEKSELKTGMLCNAEVITRDEKLLYYLLEKINLKD</sequence>
<comment type="similarity">
    <text evidence="2">Belongs to the membrane fusion protein (MFP) (TC 8.A.1) family.</text>
</comment>
<dbReference type="GO" id="GO:0016020">
    <property type="term" value="C:membrane"/>
    <property type="evidence" value="ECO:0007669"/>
    <property type="project" value="UniProtKB-SubCell"/>
</dbReference>
<feature type="compositionally biased region" description="Low complexity" evidence="7">
    <location>
        <begin position="34"/>
        <end position="48"/>
    </location>
</feature>
<gene>
    <name evidence="9" type="ORF">SAMN02745207_03428</name>
</gene>
<dbReference type="Pfam" id="PF26002">
    <property type="entry name" value="Beta-barrel_AprE"/>
    <property type="match status" value="1"/>
</dbReference>
<feature type="region of interest" description="Disordered" evidence="7">
    <location>
        <begin position="28"/>
        <end position="51"/>
    </location>
</feature>
<evidence type="ECO:0000256" key="7">
    <source>
        <dbReference type="SAM" id="MobiDB-lite"/>
    </source>
</evidence>
<dbReference type="OrthoDB" id="357309at2"/>
<feature type="coiled-coil region" evidence="6">
    <location>
        <begin position="83"/>
        <end position="150"/>
    </location>
</feature>
<evidence type="ECO:0000259" key="8">
    <source>
        <dbReference type="Pfam" id="PF26002"/>
    </source>
</evidence>
<feature type="non-terminal residue" evidence="9">
    <location>
        <position position="1"/>
    </location>
</feature>
<evidence type="ECO:0000256" key="5">
    <source>
        <dbReference type="ARBA" id="ARBA00023136"/>
    </source>
</evidence>
<reference evidence="9 10" key="1">
    <citation type="submission" date="2016-11" db="EMBL/GenBank/DDBJ databases">
        <authorList>
            <person name="Jaros S."/>
            <person name="Januszkiewicz K."/>
            <person name="Wedrychowicz H."/>
        </authorList>
    </citation>
    <scope>NUCLEOTIDE SEQUENCE [LARGE SCALE GENOMIC DNA]</scope>
    <source>
        <strain evidence="9 10">DSM 8605</strain>
    </source>
</reference>
<dbReference type="EMBL" id="FQXM01000025">
    <property type="protein sequence ID" value="SHH95963.1"/>
    <property type="molecule type" value="Genomic_DNA"/>
</dbReference>
<evidence type="ECO:0000313" key="10">
    <source>
        <dbReference type="Proteomes" id="UP000184447"/>
    </source>
</evidence>
<evidence type="ECO:0000256" key="3">
    <source>
        <dbReference type="ARBA" id="ARBA00022692"/>
    </source>
</evidence>
<evidence type="ECO:0000313" key="9">
    <source>
        <dbReference type="EMBL" id="SHH95963.1"/>
    </source>
</evidence>
<dbReference type="Proteomes" id="UP000184447">
    <property type="component" value="Unassembled WGS sequence"/>
</dbReference>
<evidence type="ECO:0000256" key="2">
    <source>
        <dbReference type="ARBA" id="ARBA00009477"/>
    </source>
</evidence>
<evidence type="ECO:0000256" key="1">
    <source>
        <dbReference type="ARBA" id="ARBA00004167"/>
    </source>
</evidence>
<name>A0A1M5X9R5_9CLOT</name>
<keyword evidence="10" id="KW-1185">Reference proteome</keyword>
<dbReference type="InterPro" id="IPR058982">
    <property type="entry name" value="Beta-barrel_AprE"/>
</dbReference>
<dbReference type="AlphaFoldDB" id="A0A1M5X9R5"/>
<feature type="domain" description="AprE-like beta-barrel" evidence="8">
    <location>
        <begin position="189"/>
        <end position="275"/>
    </location>
</feature>
<evidence type="ECO:0000256" key="6">
    <source>
        <dbReference type="SAM" id="Coils"/>
    </source>
</evidence>
<keyword evidence="5" id="KW-0472">Membrane</keyword>
<dbReference type="PANTHER" id="PTHR30386:SF26">
    <property type="entry name" value="TRANSPORT PROTEIN COMB"/>
    <property type="match status" value="1"/>
</dbReference>
<dbReference type="STRING" id="1121316.SAMN02745207_03428"/>
<keyword evidence="6" id="KW-0175">Coiled coil</keyword>
<keyword evidence="4" id="KW-1133">Transmembrane helix</keyword>
<dbReference type="InterPro" id="IPR050739">
    <property type="entry name" value="MFP"/>
</dbReference>
<dbReference type="PANTHER" id="PTHR30386">
    <property type="entry name" value="MEMBRANE FUSION SUBUNIT OF EMRAB-TOLC MULTIDRUG EFFLUX PUMP"/>
    <property type="match status" value="1"/>
</dbReference>
<comment type="subcellular location">
    <subcellularLocation>
        <location evidence="1">Membrane</location>
        <topology evidence="1">Single-pass membrane protein</topology>
    </subcellularLocation>
</comment>
<evidence type="ECO:0000256" key="4">
    <source>
        <dbReference type="ARBA" id="ARBA00022989"/>
    </source>
</evidence>
<proteinExistence type="inferred from homology"/>
<dbReference type="PRINTS" id="PR01490">
    <property type="entry name" value="RTXTOXIND"/>
</dbReference>
<protein>
    <submittedName>
        <fullName evidence="9">HlyD family secretion protein</fullName>
    </submittedName>
</protein>
<organism evidence="9 10">
    <name type="scientific">Clostridium grantii DSM 8605</name>
    <dbReference type="NCBI Taxonomy" id="1121316"/>
    <lineage>
        <taxon>Bacteria</taxon>
        <taxon>Bacillati</taxon>
        <taxon>Bacillota</taxon>
        <taxon>Clostridia</taxon>
        <taxon>Eubacteriales</taxon>
        <taxon>Clostridiaceae</taxon>
        <taxon>Clostridium</taxon>
    </lineage>
</organism>